<dbReference type="EMBL" id="JBDNCH010000004">
    <property type="protein sequence ID" value="MEN9063530.1"/>
    <property type="molecule type" value="Genomic_DNA"/>
</dbReference>
<dbReference type="PANTHER" id="PTHR47495">
    <property type="entry name" value="ALDEHYDE DEHYDROGENASE"/>
    <property type="match status" value="1"/>
</dbReference>
<comment type="caution">
    <text evidence="2">The sequence shown here is derived from an EMBL/GenBank/DDBJ whole genome shotgun (WGS) entry which is preliminary data.</text>
</comment>
<dbReference type="SUPFAM" id="SSF56003">
    <property type="entry name" value="Molybdenum cofactor-binding domain"/>
    <property type="match status" value="1"/>
</dbReference>
<evidence type="ECO:0000313" key="2">
    <source>
        <dbReference type="EMBL" id="MEN9063530.1"/>
    </source>
</evidence>
<accession>A0AAW9SPI9</accession>
<feature type="domain" description="Aldehyde oxidase/xanthine dehydrogenase second molybdopterin binding" evidence="1">
    <location>
        <begin position="17"/>
        <end position="139"/>
    </location>
</feature>
<dbReference type="PANTHER" id="PTHR47495:SF1">
    <property type="entry name" value="BLL3820 PROTEIN"/>
    <property type="match status" value="1"/>
</dbReference>
<dbReference type="Gene3D" id="3.30.365.10">
    <property type="entry name" value="Aldehyde oxidase/xanthine dehydrogenase, molybdopterin binding domain"/>
    <property type="match status" value="1"/>
</dbReference>
<dbReference type="InterPro" id="IPR046867">
    <property type="entry name" value="AldOxase/xan_DH_MoCoBD2"/>
</dbReference>
<gene>
    <name evidence="2" type="ORF">ABFB10_23505</name>
</gene>
<dbReference type="Pfam" id="PF20256">
    <property type="entry name" value="MoCoBD_2"/>
    <property type="match status" value="1"/>
</dbReference>
<proteinExistence type="predicted"/>
<dbReference type="InterPro" id="IPR037165">
    <property type="entry name" value="AldOxase/xan_DH_Mopterin-bd_sf"/>
</dbReference>
<name>A0AAW9SPI9_9RHOB</name>
<reference evidence="2 3" key="1">
    <citation type="submission" date="2024-05" db="EMBL/GenBank/DDBJ databases">
        <title>Genome sequence of Ponticoccus litoralis KCCM 90028.</title>
        <authorList>
            <person name="Kim J.M."/>
            <person name="Lee J.K."/>
            <person name="Choi B.J."/>
            <person name="Bayburt H."/>
            <person name="Baek J.H."/>
            <person name="Jeon C.O."/>
        </authorList>
    </citation>
    <scope>NUCLEOTIDE SEQUENCE [LARGE SCALE GENOMIC DNA]</scope>
    <source>
        <strain evidence="2 3">KCCM 90028</strain>
    </source>
</reference>
<evidence type="ECO:0000313" key="3">
    <source>
        <dbReference type="Proteomes" id="UP001428774"/>
    </source>
</evidence>
<keyword evidence="3" id="KW-1185">Reference proteome</keyword>
<protein>
    <submittedName>
        <fullName evidence="2">Molybdopterin cofactor-binding domain-containing protein</fullName>
    </submittedName>
</protein>
<dbReference type="InterPro" id="IPR052516">
    <property type="entry name" value="N-heterocyclic_Hydroxylase"/>
</dbReference>
<dbReference type="GO" id="GO:0016491">
    <property type="term" value="F:oxidoreductase activity"/>
    <property type="evidence" value="ECO:0007669"/>
    <property type="project" value="InterPro"/>
</dbReference>
<evidence type="ECO:0000259" key="1">
    <source>
        <dbReference type="Pfam" id="PF20256"/>
    </source>
</evidence>
<organism evidence="2 3">
    <name type="scientific">Ponticoccus litoralis</name>
    <dbReference type="NCBI Taxonomy" id="422297"/>
    <lineage>
        <taxon>Bacteria</taxon>
        <taxon>Pseudomonadati</taxon>
        <taxon>Pseudomonadota</taxon>
        <taxon>Alphaproteobacteria</taxon>
        <taxon>Rhodobacterales</taxon>
        <taxon>Roseobacteraceae</taxon>
        <taxon>Ponticoccus</taxon>
    </lineage>
</organism>
<dbReference type="RefSeq" id="WP_347168601.1">
    <property type="nucleotide sequence ID" value="NZ_JBDNCH010000004.1"/>
</dbReference>
<dbReference type="Proteomes" id="UP001428774">
    <property type="component" value="Unassembled WGS sequence"/>
</dbReference>
<dbReference type="Gene3D" id="3.90.1170.50">
    <property type="entry name" value="Aldehyde oxidase/xanthine dehydrogenase, a/b hammerhead"/>
    <property type="match status" value="1"/>
</dbReference>
<sequence length="215" mass="23499">MTDLPFGSLSVHRDTETGREIFVTFDSSGVLTAFNGHVDLGTGIETALAQIVAEEAELPLSRVQVILGDTDRTPDQGPTIASETIQVAAVPLRLAAAQLRAELAARGARRLNAPEGGVTLRDGVVIWKDTSVAFEALLEGREEMLRLDPATRLKSPADYQIVGSRTARKDLPAKVTGQHTYIHDVDVAGMVHGHVIRPLYRARQRPLYRHQSHRL</sequence>
<dbReference type="AlphaFoldDB" id="A0AAW9SPI9"/>